<dbReference type="AlphaFoldDB" id="A0A9N9HMU6"/>
<sequence length="181" mass="20774">MVERVLGHIAWLLKEVQKSDSDVTIGNEKAAVEIITKILYERECKLLPLIWEFEEFCALIELGNRQLKHFFDELYISTNLSTKNKDTMKKTPNLTIDTLAILDLSMTSYTISYHNYAVFKKQPMTVKSKLSENANNAMILNIDDYYSIHTKRIPNIVITSTAAHLTTVLLNLIKNELVIPK</sequence>
<comment type="caution">
    <text evidence="1">The sequence shown here is derived from an EMBL/GenBank/DDBJ whole genome shotgun (WGS) entry which is preliminary data.</text>
</comment>
<name>A0A9N9HMU6_9GLOM</name>
<accession>A0A9N9HMU6</accession>
<proteinExistence type="predicted"/>
<evidence type="ECO:0000313" key="1">
    <source>
        <dbReference type="EMBL" id="CAG8696852.1"/>
    </source>
</evidence>
<gene>
    <name evidence="1" type="ORF">FCALED_LOCUS13265</name>
</gene>
<dbReference type="EMBL" id="CAJVPQ010007466">
    <property type="protein sequence ID" value="CAG8696852.1"/>
    <property type="molecule type" value="Genomic_DNA"/>
</dbReference>
<evidence type="ECO:0000313" key="2">
    <source>
        <dbReference type="Proteomes" id="UP000789570"/>
    </source>
</evidence>
<reference evidence="1" key="1">
    <citation type="submission" date="2021-06" db="EMBL/GenBank/DDBJ databases">
        <authorList>
            <person name="Kallberg Y."/>
            <person name="Tangrot J."/>
            <person name="Rosling A."/>
        </authorList>
    </citation>
    <scope>NUCLEOTIDE SEQUENCE</scope>
    <source>
        <strain evidence="1">UK204</strain>
    </source>
</reference>
<organism evidence="1 2">
    <name type="scientific">Funneliformis caledonium</name>
    <dbReference type="NCBI Taxonomy" id="1117310"/>
    <lineage>
        <taxon>Eukaryota</taxon>
        <taxon>Fungi</taxon>
        <taxon>Fungi incertae sedis</taxon>
        <taxon>Mucoromycota</taxon>
        <taxon>Glomeromycotina</taxon>
        <taxon>Glomeromycetes</taxon>
        <taxon>Glomerales</taxon>
        <taxon>Glomeraceae</taxon>
        <taxon>Funneliformis</taxon>
    </lineage>
</organism>
<keyword evidence="2" id="KW-1185">Reference proteome</keyword>
<dbReference type="Proteomes" id="UP000789570">
    <property type="component" value="Unassembled WGS sequence"/>
</dbReference>
<protein>
    <submittedName>
        <fullName evidence="1">3492_t:CDS:1</fullName>
    </submittedName>
</protein>
<dbReference type="OrthoDB" id="2447160at2759"/>